<dbReference type="GO" id="GO:0016985">
    <property type="term" value="F:mannan endo-1,4-beta-mannosidase activity"/>
    <property type="evidence" value="ECO:0007669"/>
    <property type="project" value="UniProtKB-EC"/>
</dbReference>
<dbReference type="EC" id="3.2.1.78" evidence="4"/>
<dbReference type="AlphaFoldDB" id="A0A9P9KJF3"/>
<dbReference type="EMBL" id="JAGMUX010000005">
    <property type="protein sequence ID" value="KAH7259316.1"/>
    <property type="molecule type" value="Genomic_DNA"/>
</dbReference>
<evidence type="ECO:0000256" key="9">
    <source>
        <dbReference type="RuleBase" id="RU361153"/>
    </source>
</evidence>
<dbReference type="PANTHER" id="PTHR31451:SF39">
    <property type="entry name" value="MANNAN ENDO-1,4-BETA-MANNOSIDASE 1"/>
    <property type="match status" value="1"/>
</dbReference>
<gene>
    <name evidence="12" type="ORF">BKA55DRAFT_639250</name>
</gene>
<evidence type="ECO:0000256" key="8">
    <source>
        <dbReference type="ARBA" id="ARBA00023295"/>
    </source>
</evidence>
<dbReference type="Gene3D" id="3.20.20.80">
    <property type="entry name" value="Glycosidases"/>
    <property type="match status" value="1"/>
</dbReference>
<feature type="signal peptide" evidence="10">
    <location>
        <begin position="1"/>
        <end position="20"/>
    </location>
</feature>
<comment type="subcellular location">
    <subcellularLocation>
        <location evidence="2">Secreted</location>
    </subcellularLocation>
</comment>
<dbReference type="GO" id="GO:0005576">
    <property type="term" value="C:extracellular region"/>
    <property type="evidence" value="ECO:0007669"/>
    <property type="project" value="UniProtKB-SubCell"/>
</dbReference>
<comment type="catalytic activity">
    <reaction evidence="1">
        <text>Random hydrolysis of (1-&gt;4)-beta-D-mannosidic linkages in mannans, galactomannans and glucomannans.</text>
        <dbReference type="EC" id="3.2.1.78"/>
    </reaction>
</comment>
<evidence type="ECO:0000256" key="7">
    <source>
        <dbReference type="ARBA" id="ARBA00022801"/>
    </source>
</evidence>
<reference evidence="12" key="1">
    <citation type="journal article" date="2021" name="Nat. Commun.">
        <title>Genetic determinants of endophytism in the Arabidopsis root mycobiome.</title>
        <authorList>
            <person name="Mesny F."/>
            <person name="Miyauchi S."/>
            <person name="Thiergart T."/>
            <person name="Pickel B."/>
            <person name="Atanasova L."/>
            <person name="Karlsson M."/>
            <person name="Huettel B."/>
            <person name="Barry K.W."/>
            <person name="Haridas S."/>
            <person name="Chen C."/>
            <person name="Bauer D."/>
            <person name="Andreopoulos W."/>
            <person name="Pangilinan J."/>
            <person name="LaButti K."/>
            <person name="Riley R."/>
            <person name="Lipzen A."/>
            <person name="Clum A."/>
            <person name="Drula E."/>
            <person name="Henrissat B."/>
            <person name="Kohler A."/>
            <person name="Grigoriev I.V."/>
            <person name="Martin F.M."/>
            <person name="Hacquard S."/>
        </authorList>
    </citation>
    <scope>NUCLEOTIDE SEQUENCE</scope>
    <source>
        <strain evidence="12">MPI-CAGE-AT-0023</strain>
    </source>
</reference>
<evidence type="ECO:0000313" key="12">
    <source>
        <dbReference type="EMBL" id="KAH7259316.1"/>
    </source>
</evidence>
<feature type="chain" id="PRO_5040178552" description="mannan endo-1,4-beta-mannosidase" evidence="10">
    <location>
        <begin position="21"/>
        <end position="361"/>
    </location>
</feature>
<evidence type="ECO:0000256" key="5">
    <source>
        <dbReference type="ARBA" id="ARBA00022525"/>
    </source>
</evidence>
<dbReference type="Pfam" id="PF00150">
    <property type="entry name" value="Cellulase"/>
    <property type="match status" value="1"/>
</dbReference>
<dbReference type="SUPFAM" id="SSF51445">
    <property type="entry name" value="(Trans)glycosidases"/>
    <property type="match status" value="1"/>
</dbReference>
<dbReference type="GO" id="GO:0046355">
    <property type="term" value="P:mannan catabolic process"/>
    <property type="evidence" value="ECO:0007669"/>
    <property type="project" value="UniProtKB-ARBA"/>
</dbReference>
<feature type="domain" description="Glycoside hydrolase family 5" evidence="11">
    <location>
        <begin position="45"/>
        <end position="317"/>
    </location>
</feature>
<dbReference type="OrthoDB" id="428177at2759"/>
<evidence type="ECO:0000313" key="13">
    <source>
        <dbReference type="Proteomes" id="UP000720189"/>
    </source>
</evidence>
<evidence type="ECO:0000256" key="3">
    <source>
        <dbReference type="ARBA" id="ARBA00005641"/>
    </source>
</evidence>
<accession>A0A9P9KJF3</accession>
<evidence type="ECO:0000256" key="1">
    <source>
        <dbReference type="ARBA" id="ARBA00001678"/>
    </source>
</evidence>
<sequence length="361" mass="39494">MKFSLTSLVLGLFSVATTNAAKSFSASNLYYAAGLTDGQQTILLNGLQSAGVKVLRVWLDGQSGATKGTPTNDFKSLQGTSPDDWDDTVLNRLDNLMVKAHDHGIKLLISIHSYNALENNSDFYGKWYGTGNFYTDSKAISQFKDRIAHVLAHKHLKTGKTWSQSSEYIFAFEAQNEAMHPQGNPQALASWQCTMAKSIKDNLKGNSKILVTTGGGAYLDNSLLNPYFSCDSLDVLTTHAYGVADLTTSRLQPFVAKAKNTGKKLIMQEWGACYTDAENNNCNGGNPLHVSTRDGNIKKWAANIDAAGIPWFYWQILPNADPHQGWDYEIGINDANWEVLKAAGLAAGKAESAFDFSPYLL</sequence>
<dbReference type="InterPro" id="IPR017853">
    <property type="entry name" value="GH"/>
</dbReference>
<keyword evidence="8 9" id="KW-0326">Glycosidase</keyword>
<keyword evidence="13" id="KW-1185">Reference proteome</keyword>
<comment type="similarity">
    <text evidence="3 9">Belongs to the glycosyl hydrolase 5 (cellulase A) family.</text>
</comment>
<proteinExistence type="inferred from homology"/>
<keyword evidence="7 9" id="KW-0378">Hydrolase</keyword>
<name>A0A9P9KJF3_FUSRE</name>
<keyword evidence="5" id="KW-0964">Secreted</keyword>
<dbReference type="Proteomes" id="UP000720189">
    <property type="component" value="Unassembled WGS sequence"/>
</dbReference>
<keyword evidence="6 10" id="KW-0732">Signal</keyword>
<dbReference type="RefSeq" id="XP_046052024.1">
    <property type="nucleotide sequence ID" value="XM_046197101.1"/>
</dbReference>
<evidence type="ECO:0000256" key="10">
    <source>
        <dbReference type="SAM" id="SignalP"/>
    </source>
</evidence>
<evidence type="ECO:0000256" key="6">
    <source>
        <dbReference type="ARBA" id="ARBA00022729"/>
    </source>
</evidence>
<dbReference type="PANTHER" id="PTHR31451">
    <property type="match status" value="1"/>
</dbReference>
<comment type="caution">
    <text evidence="12">The sequence shown here is derived from an EMBL/GenBank/DDBJ whole genome shotgun (WGS) entry which is preliminary data.</text>
</comment>
<organism evidence="12 13">
    <name type="scientific">Fusarium redolens</name>
    <dbReference type="NCBI Taxonomy" id="48865"/>
    <lineage>
        <taxon>Eukaryota</taxon>
        <taxon>Fungi</taxon>
        <taxon>Dikarya</taxon>
        <taxon>Ascomycota</taxon>
        <taxon>Pezizomycotina</taxon>
        <taxon>Sordariomycetes</taxon>
        <taxon>Hypocreomycetidae</taxon>
        <taxon>Hypocreales</taxon>
        <taxon>Nectriaceae</taxon>
        <taxon>Fusarium</taxon>
        <taxon>Fusarium redolens species complex</taxon>
    </lineage>
</organism>
<dbReference type="InterPro" id="IPR045053">
    <property type="entry name" value="MAN-like"/>
</dbReference>
<evidence type="ECO:0000256" key="2">
    <source>
        <dbReference type="ARBA" id="ARBA00004613"/>
    </source>
</evidence>
<evidence type="ECO:0000256" key="4">
    <source>
        <dbReference type="ARBA" id="ARBA00012706"/>
    </source>
</evidence>
<evidence type="ECO:0000259" key="11">
    <source>
        <dbReference type="Pfam" id="PF00150"/>
    </source>
</evidence>
<dbReference type="InterPro" id="IPR001547">
    <property type="entry name" value="Glyco_hydro_5"/>
</dbReference>
<protein>
    <recommendedName>
        <fullName evidence="4">mannan endo-1,4-beta-mannosidase</fullName>
        <ecNumber evidence="4">3.2.1.78</ecNumber>
    </recommendedName>
</protein>
<dbReference type="GeneID" id="70227055"/>